<feature type="transmembrane region" description="Helical" evidence="3">
    <location>
        <begin position="16"/>
        <end position="34"/>
    </location>
</feature>
<keyword evidence="3" id="KW-0812">Transmembrane</keyword>
<dbReference type="OMA" id="YHRQYRT"/>
<dbReference type="GO" id="GO:0016020">
    <property type="term" value="C:membrane"/>
    <property type="evidence" value="ECO:0007669"/>
    <property type="project" value="UniProtKB-SubCell"/>
</dbReference>
<dbReference type="RefSeq" id="XP_038056070.1">
    <property type="nucleotide sequence ID" value="XM_038200142.1"/>
</dbReference>
<accession>A0A913ZXN3</accession>
<feature type="transmembrane region" description="Helical" evidence="3">
    <location>
        <begin position="87"/>
        <end position="104"/>
    </location>
</feature>
<dbReference type="AlphaFoldDB" id="A0A913ZXN3"/>
<dbReference type="PANTHER" id="PTHR11360:SF303">
    <property type="entry name" value="MAJOR FACILITATOR SUPERFAMILY (MFS) PROFILE DOMAIN-CONTAINING PROTEIN"/>
    <property type="match status" value="1"/>
</dbReference>
<dbReference type="PROSITE" id="PS50850">
    <property type="entry name" value="MFS"/>
    <property type="match status" value="1"/>
</dbReference>
<evidence type="ECO:0000256" key="3">
    <source>
        <dbReference type="SAM" id="Phobius"/>
    </source>
</evidence>
<dbReference type="EnsemblMetazoa" id="XM_038200142.1">
    <property type="protein sequence ID" value="XP_038056070.1"/>
    <property type="gene ID" value="LOC119728067"/>
</dbReference>
<dbReference type="GO" id="GO:0008028">
    <property type="term" value="F:monocarboxylic acid transmembrane transporter activity"/>
    <property type="evidence" value="ECO:0007669"/>
    <property type="project" value="TreeGrafter"/>
</dbReference>
<name>A0A913ZXN3_PATMI</name>
<evidence type="ECO:0000313" key="5">
    <source>
        <dbReference type="EnsemblMetazoa" id="XP_038056070.1"/>
    </source>
</evidence>
<feature type="compositionally biased region" description="Basic and acidic residues" evidence="2">
    <location>
        <begin position="224"/>
        <end position="235"/>
    </location>
</feature>
<sequence>MASPRNATTRQYDHDSWGWVMVATAFTSLLVLYGNLKALGVLLIPMTNDLASDLWLVGWVAVLYDIMHNCVGPVVGALSRLLGSRPMMVFGGLLTTLGFMLTSISSNVFAVAVFIVGLSGIGTAFSTFISLALTASYFKDKYPLANGLSTMGGPIGMMAYGPVTQVLLGTYGWRGTMLLVGGISFHLVACAMLVRLDPSSSSPDNKQYQEVSVNDGDENQSAGEVRDCTDDKTDNSKKCCCDPYHRQYRTGMCCRNIVKAIDMALLTDVRFVLLTCARCTANFTYSAWVVYMVSHGQFQGLSEIQASFLPTAFGVGNVIGKLVLPLLQQIGIKPSMTFWACFGAGIVSVSFLLDAFIRPFIGQLALTGFVGFGYGVFFQALDVMVRFLVSDDRFVSVLGWQGMFVGVAGTLGGLISGWIYEWTGGFSIVLCVFAGVTLLSIPFFVTEALYAKRKAL</sequence>
<evidence type="ECO:0000256" key="1">
    <source>
        <dbReference type="ARBA" id="ARBA00004141"/>
    </source>
</evidence>
<organism evidence="5 6">
    <name type="scientific">Patiria miniata</name>
    <name type="common">Bat star</name>
    <name type="synonym">Asterina miniata</name>
    <dbReference type="NCBI Taxonomy" id="46514"/>
    <lineage>
        <taxon>Eukaryota</taxon>
        <taxon>Metazoa</taxon>
        <taxon>Echinodermata</taxon>
        <taxon>Eleutherozoa</taxon>
        <taxon>Asterozoa</taxon>
        <taxon>Asteroidea</taxon>
        <taxon>Valvatacea</taxon>
        <taxon>Valvatida</taxon>
        <taxon>Asterinidae</taxon>
        <taxon>Patiria</taxon>
    </lineage>
</organism>
<feature type="transmembrane region" description="Helical" evidence="3">
    <location>
        <begin position="363"/>
        <end position="385"/>
    </location>
</feature>
<dbReference type="OrthoDB" id="2213137at2759"/>
<dbReference type="InterPro" id="IPR036259">
    <property type="entry name" value="MFS_trans_sf"/>
</dbReference>
<keyword evidence="6" id="KW-1185">Reference proteome</keyword>
<feature type="transmembrane region" description="Helical" evidence="3">
    <location>
        <begin position="426"/>
        <end position="450"/>
    </location>
</feature>
<feature type="transmembrane region" description="Helical" evidence="3">
    <location>
        <begin position="271"/>
        <end position="292"/>
    </location>
</feature>
<dbReference type="InterPro" id="IPR020846">
    <property type="entry name" value="MFS_dom"/>
</dbReference>
<dbReference type="InterPro" id="IPR050327">
    <property type="entry name" value="Proton-linked_MCT"/>
</dbReference>
<dbReference type="PANTHER" id="PTHR11360">
    <property type="entry name" value="MONOCARBOXYLATE TRANSPORTER"/>
    <property type="match status" value="1"/>
</dbReference>
<feature type="transmembrane region" description="Helical" evidence="3">
    <location>
        <begin position="144"/>
        <end position="163"/>
    </location>
</feature>
<dbReference type="Pfam" id="PF07690">
    <property type="entry name" value="MFS_1"/>
    <property type="match status" value="1"/>
</dbReference>
<reference evidence="5" key="1">
    <citation type="submission" date="2022-11" db="UniProtKB">
        <authorList>
            <consortium name="EnsemblMetazoa"/>
        </authorList>
    </citation>
    <scope>IDENTIFICATION</scope>
</reference>
<dbReference type="InterPro" id="IPR011701">
    <property type="entry name" value="MFS"/>
</dbReference>
<evidence type="ECO:0000259" key="4">
    <source>
        <dbReference type="PROSITE" id="PS50850"/>
    </source>
</evidence>
<evidence type="ECO:0000256" key="2">
    <source>
        <dbReference type="SAM" id="MobiDB-lite"/>
    </source>
</evidence>
<keyword evidence="3" id="KW-1133">Transmembrane helix</keyword>
<evidence type="ECO:0000313" key="6">
    <source>
        <dbReference type="Proteomes" id="UP000887568"/>
    </source>
</evidence>
<feature type="transmembrane region" description="Helical" evidence="3">
    <location>
        <begin position="110"/>
        <end position="132"/>
    </location>
</feature>
<feature type="transmembrane region" description="Helical" evidence="3">
    <location>
        <begin position="397"/>
        <end position="420"/>
    </location>
</feature>
<feature type="transmembrane region" description="Helical" evidence="3">
    <location>
        <begin position="54"/>
        <end position="75"/>
    </location>
</feature>
<feature type="transmembrane region" description="Helical" evidence="3">
    <location>
        <begin position="336"/>
        <end position="357"/>
    </location>
</feature>
<comment type="subcellular location">
    <subcellularLocation>
        <location evidence="1">Membrane</location>
        <topology evidence="1">Multi-pass membrane protein</topology>
    </subcellularLocation>
</comment>
<feature type="transmembrane region" description="Helical" evidence="3">
    <location>
        <begin position="304"/>
        <end position="324"/>
    </location>
</feature>
<feature type="domain" description="Major facilitator superfamily (MFS) profile" evidence="4">
    <location>
        <begin position="20"/>
        <end position="452"/>
    </location>
</feature>
<feature type="transmembrane region" description="Helical" evidence="3">
    <location>
        <begin position="175"/>
        <end position="196"/>
    </location>
</feature>
<dbReference type="Proteomes" id="UP000887568">
    <property type="component" value="Unplaced"/>
</dbReference>
<dbReference type="SUPFAM" id="SSF103473">
    <property type="entry name" value="MFS general substrate transporter"/>
    <property type="match status" value="1"/>
</dbReference>
<proteinExistence type="predicted"/>
<protein>
    <recommendedName>
        <fullName evidence="4">Major facilitator superfamily (MFS) profile domain-containing protein</fullName>
    </recommendedName>
</protein>
<feature type="region of interest" description="Disordered" evidence="2">
    <location>
        <begin position="198"/>
        <end position="235"/>
    </location>
</feature>
<dbReference type="GeneID" id="119728067"/>
<dbReference type="Gene3D" id="1.20.1250.20">
    <property type="entry name" value="MFS general substrate transporter like domains"/>
    <property type="match status" value="1"/>
</dbReference>
<feature type="compositionally biased region" description="Polar residues" evidence="2">
    <location>
        <begin position="198"/>
        <end position="212"/>
    </location>
</feature>
<keyword evidence="3" id="KW-0472">Membrane</keyword>